<dbReference type="GO" id="GO:0005829">
    <property type="term" value="C:cytosol"/>
    <property type="evidence" value="ECO:0007669"/>
    <property type="project" value="TreeGrafter"/>
</dbReference>
<keyword evidence="3" id="KW-0028">Amino-acid biosynthesis</keyword>
<keyword evidence="5" id="KW-0486">Methionine biosynthesis</keyword>
<keyword evidence="4" id="KW-0378">Hydrolase</keyword>
<dbReference type="STRING" id="592026.GCWU0000282_001232"/>
<comment type="pathway">
    <text evidence="1">Amino-acid biosynthesis; L-methionine biosynthesis via salvage pathway; S-methyl-5-thio-alpha-D-ribose 1-phosphate from S-methyl-5'-thioadenosine (hydrolase route): step 1/2.</text>
</comment>
<keyword evidence="8" id="KW-1185">Reference proteome</keyword>
<proteinExistence type="predicted"/>
<reference evidence="7 8" key="1">
    <citation type="submission" date="2013-06" db="EMBL/GenBank/DDBJ databases">
        <authorList>
            <person name="Weinstock G."/>
            <person name="Sodergren E."/>
            <person name="Clifton S."/>
            <person name="Fulton L."/>
            <person name="Fulton B."/>
            <person name="Courtney L."/>
            <person name="Fronick C."/>
            <person name="Harrison M."/>
            <person name="Strong C."/>
            <person name="Farmer C."/>
            <person name="Delahaunty K."/>
            <person name="Markovic C."/>
            <person name="Hall O."/>
            <person name="Minx P."/>
            <person name="Tomlinson C."/>
            <person name="Mitreva M."/>
            <person name="Nelson J."/>
            <person name="Hou S."/>
            <person name="Wollam A."/>
            <person name="Pepin K.H."/>
            <person name="Johnson M."/>
            <person name="Bhonagiri V."/>
            <person name="Nash W.E."/>
            <person name="Warren W."/>
            <person name="Chinwalla A."/>
            <person name="Mardis E.R."/>
            <person name="Wilson R.K."/>
        </authorList>
    </citation>
    <scope>NUCLEOTIDE SEQUENCE [LARGE SCALE GENOMIC DNA]</scope>
    <source>
        <strain evidence="7 8">ATCC 51271</strain>
    </source>
</reference>
<dbReference type="InterPro" id="IPR035994">
    <property type="entry name" value="Nucleoside_phosphorylase_sf"/>
</dbReference>
<feature type="domain" description="Nucleoside phosphorylase" evidence="6">
    <location>
        <begin position="3"/>
        <end position="228"/>
    </location>
</feature>
<dbReference type="EMBL" id="ACIL03000009">
    <property type="protein sequence ID" value="ESL03520.1"/>
    <property type="molecule type" value="Genomic_DNA"/>
</dbReference>
<evidence type="ECO:0000256" key="3">
    <source>
        <dbReference type="ARBA" id="ARBA00022605"/>
    </source>
</evidence>
<dbReference type="GO" id="GO:0019509">
    <property type="term" value="P:L-methionine salvage from methylthioadenosine"/>
    <property type="evidence" value="ECO:0007669"/>
    <property type="project" value="UniProtKB-UniPathway"/>
</dbReference>
<name>V2Z9A2_9FIRM</name>
<evidence type="ECO:0000313" key="8">
    <source>
        <dbReference type="Proteomes" id="UP000018227"/>
    </source>
</evidence>
<dbReference type="SUPFAM" id="SSF53167">
    <property type="entry name" value="Purine and uridine phosphorylases"/>
    <property type="match status" value="1"/>
</dbReference>
<dbReference type="GO" id="GO:0009164">
    <property type="term" value="P:nucleoside catabolic process"/>
    <property type="evidence" value="ECO:0007669"/>
    <property type="project" value="InterPro"/>
</dbReference>
<dbReference type="GO" id="GO:0008930">
    <property type="term" value="F:methylthioadenosine nucleosidase activity"/>
    <property type="evidence" value="ECO:0007669"/>
    <property type="project" value="InterPro"/>
</dbReference>
<sequence>MVIGIIGAMEEEVAKLKAEMTKAEKASKASMDFLNGKLCGKDVVVVRSGIGKVNAAVCTQILIDDYKVDRVINTGVAGGLYSELNVGDIVISNDALYHDFDVTGFGYEEGVIPRMKTSTFVADGELATKAKEICERVNPDIKCFIGRVVSGDQFINKKDKKEWLVEKFNGYCTEMEGCGIAHAAYLNHVPFIIVRAISDKADGSAKVDYSEFEMKAIEHTVKLMTELIKEL</sequence>
<dbReference type="eggNOG" id="COG0775">
    <property type="taxonomic scope" value="Bacteria"/>
</dbReference>
<dbReference type="PANTHER" id="PTHR46832">
    <property type="entry name" value="5'-METHYLTHIOADENOSINE/S-ADENOSYLHOMOCYSTEINE NUCLEOSIDASE"/>
    <property type="match status" value="1"/>
</dbReference>
<gene>
    <name evidence="7" type="ORF">GCWU0000282_001232</name>
</gene>
<dbReference type="HOGENOM" id="CLU_031248_2_0_9"/>
<dbReference type="RefSeq" id="WP_023354112.1">
    <property type="nucleotide sequence ID" value="NZ_KI535367.1"/>
</dbReference>
<dbReference type="CDD" id="cd09008">
    <property type="entry name" value="MTAN"/>
    <property type="match status" value="1"/>
</dbReference>
<comment type="caution">
    <text evidence="7">The sequence shown here is derived from an EMBL/GenBank/DDBJ whole genome shotgun (WGS) entry which is preliminary data.</text>
</comment>
<evidence type="ECO:0000259" key="6">
    <source>
        <dbReference type="Pfam" id="PF01048"/>
    </source>
</evidence>
<dbReference type="Pfam" id="PF01048">
    <property type="entry name" value="PNP_UDP_1"/>
    <property type="match status" value="1"/>
</dbReference>
<dbReference type="AlphaFoldDB" id="V2Z9A2"/>
<dbReference type="NCBIfam" id="NF004079">
    <property type="entry name" value="PRK05584.1"/>
    <property type="match status" value="1"/>
</dbReference>
<protein>
    <recommendedName>
        <fullName evidence="2">adenosylhomocysteine nucleosidase</fullName>
        <ecNumber evidence="2">3.2.2.9</ecNumber>
    </recommendedName>
</protein>
<evidence type="ECO:0000256" key="5">
    <source>
        <dbReference type="ARBA" id="ARBA00023167"/>
    </source>
</evidence>
<dbReference type="OrthoDB" id="9792278at2"/>
<dbReference type="Proteomes" id="UP000018227">
    <property type="component" value="Unassembled WGS sequence"/>
</dbReference>
<dbReference type="InterPro" id="IPR010049">
    <property type="entry name" value="MTA_SAH_Nsdase"/>
</dbReference>
<dbReference type="NCBIfam" id="TIGR01704">
    <property type="entry name" value="MTA_SAH-Nsdase"/>
    <property type="match status" value="1"/>
</dbReference>
<accession>V2Z9A2</accession>
<evidence type="ECO:0000313" key="7">
    <source>
        <dbReference type="EMBL" id="ESL03520.1"/>
    </source>
</evidence>
<evidence type="ECO:0000256" key="1">
    <source>
        <dbReference type="ARBA" id="ARBA00004945"/>
    </source>
</evidence>
<evidence type="ECO:0000256" key="2">
    <source>
        <dbReference type="ARBA" id="ARBA00011974"/>
    </source>
</evidence>
<evidence type="ECO:0000256" key="4">
    <source>
        <dbReference type="ARBA" id="ARBA00022801"/>
    </source>
</evidence>
<dbReference type="InterPro" id="IPR000845">
    <property type="entry name" value="Nucleoside_phosphorylase_d"/>
</dbReference>
<dbReference type="PANTHER" id="PTHR46832:SF1">
    <property type="entry name" value="5'-METHYLTHIOADENOSINE_S-ADENOSYLHOMOCYSTEINE NUCLEOSIDASE"/>
    <property type="match status" value="1"/>
</dbReference>
<dbReference type="EC" id="3.2.2.9" evidence="2"/>
<organism evidence="7 8">
    <name type="scientific">Catonella morbi ATCC 51271</name>
    <dbReference type="NCBI Taxonomy" id="592026"/>
    <lineage>
        <taxon>Bacteria</taxon>
        <taxon>Bacillati</taxon>
        <taxon>Bacillota</taxon>
        <taxon>Clostridia</taxon>
        <taxon>Lachnospirales</taxon>
        <taxon>Lachnospiraceae</taxon>
        <taxon>Catonella</taxon>
    </lineage>
</organism>
<dbReference type="GO" id="GO:0008782">
    <property type="term" value="F:adenosylhomocysteine nucleosidase activity"/>
    <property type="evidence" value="ECO:0007669"/>
    <property type="project" value="UniProtKB-EC"/>
</dbReference>
<dbReference type="UniPathway" id="UPA00904">
    <property type="reaction ID" value="UER00871"/>
</dbReference>
<dbReference type="Gene3D" id="3.40.50.1580">
    <property type="entry name" value="Nucleoside phosphorylase domain"/>
    <property type="match status" value="1"/>
</dbReference>
<dbReference type="GO" id="GO:0019284">
    <property type="term" value="P:L-methionine salvage from S-adenosylmethionine"/>
    <property type="evidence" value="ECO:0007669"/>
    <property type="project" value="TreeGrafter"/>
</dbReference>